<dbReference type="InterPro" id="IPR018060">
    <property type="entry name" value="HTH_AraC"/>
</dbReference>
<keyword evidence="1" id="KW-0805">Transcription regulation</keyword>
<dbReference type="PROSITE" id="PS01124">
    <property type="entry name" value="HTH_ARAC_FAMILY_2"/>
    <property type="match status" value="1"/>
</dbReference>
<dbReference type="KEGG" id="pms:KNP414_03190"/>
<dbReference type="InterPro" id="IPR003313">
    <property type="entry name" value="AraC-bd"/>
</dbReference>
<evidence type="ECO:0000259" key="4">
    <source>
        <dbReference type="PROSITE" id="PS01124"/>
    </source>
</evidence>
<dbReference type="Gene3D" id="2.60.120.10">
    <property type="entry name" value="Jelly Rolls"/>
    <property type="match status" value="1"/>
</dbReference>
<proteinExistence type="predicted"/>
<dbReference type="Pfam" id="PF02311">
    <property type="entry name" value="AraC_binding"/>
    <property type="match status" value="1"/>
</dbReference>
<evidence type="ECO:0000313" key="6">
    <source>
        <dbReference type="Proteomes" id="UP000006620"/>
    </source>
</evidence>
<dbReference type="InterPro" id="IPR014710">
    <property type="entry name" value="RmlC-like_jellyroll"/>
</dbReference>
<evidence type="ECO:0000313" key="5">
    <source>
        <dbReference type="EMBL" id="AEI41748.1"/>
    </source>
</evidence>
<dbReference type="Proteomes" id="UP000006620">
    <property type="component" value="Chromosome"/>
</dbReference>
<feature type="domain" description="HTH araC/xylS-type" evidence="4">
    <location>
        <begin position="192"/>
        <end position="289"/>
    </location>
</feature>
<dbReference type="PANTHER" id="PTHR43280">
    <property type="entry name" value="ARAC-FAMILY TRANSCRIPTIONAL REGULATOR"/>
    <property type="match status" value="1"/>
</dbReference>
<keyword evidence="3" id="KW-0804">Transcription</keyword>
<dbReference type="AlphaFoldDB" id="F8FD88"/>
<dbReference type="PANTHER" id="PTHR43280:SF34">
    <property type="entry name" value="ARAC-FAMILY TRANSCRIPTIONAL REGULATOR"/>
    <property type="match status" value="1"/>
</dbReference>
<evidence type="ECO:0000256" key="1">
    <source>
        <dbReference type="ARBA" id="ARBA00023015"/>
    </source>
</evidence>
<dbReference type="EMBL" id="CP002869">
    <property type="protein sequence ID" value="AEI41748.1"/>
    <property type="molecule type" value="Genomic_DNA"/>
</dbReference>
<dbReference type="RefSeq" id="WP_013916907.1">
    <property type="nucleotide sequence ID" value="NC_015690.1"/>
</dbReference>
<evidence type="ECO:0000256" key="2">
    <source>
        <dbReference type="ARBA" id="ARBA00023125"/>
    </source>
</evidence>
<keyword evidence="2" id="KW-0238">DNA-binding</keyword>
<organism evidence="5 6">
    <name type="scientific">Paenibacillus mucilaginosus (strain KNP414)</name>
    <dbReference type="NCBI Taxonomy" id="1036673"/>
    <lineage>
        <taxon>Bacteria</taxon>
        <taxon>Bacillati</taxon>
        <taxon>Bacillota</taxon>
        <taxon>Bacilli</taxon>
        <taxon>Bacillales</taxon>
        <taxon>Paenibacillaceae</taxon>
        <taxon>Paenibacillus</taxon>
    </lineage>
</organism>
<dbReference type="Gene3D" id="1.10.10.60">
    <property type="entry name" value="Homeodomain-like"/>
    <property type="match status" value="2"/>
</dbReference>
<dbReference type="InterPro" id="IPR037923">
    <property type="entry name" value="HTH-like"/>
</dbReference>
<reference evidence="5 6" key="2">
    <citation type="journal article" date="2013" name="Genome Announc.">
        <title>Genome Sequence of Growth-Improving Paenibacillus mucilaginosus Strain KNP414.</title>
        <authorList>
            <person name="Lu J.J."/>
            <person name="Wang J.F."/>
            <person name="Hu X.F."/>
        </authorList>
    </citation>
    <scope>NUCLEOTIDE SEQUENCE [LARGE SCALE GENOMIC DNA]</scope>
    <source>
        <strain evidence="5 6">KNP414</strain>
    </source>
</reference>
<gene>
    <name evidence="5" type="ordered locus">KNP414_03190</name>
</gene>
<dbReference type="InterPro" id="IPR009057">
    <property type="entry name" value="Homeodomain-like_sf"/>
</dbReference>
<dbReference type="Pfam" id="PF12833">
    <property type="entry name" value="HTH_18"/>
    <property type="match status" value="1"/>
</dbReference>
<dbReference type="SMART" id="SM00342">
    <property type="entry name" value="HTH_ARAC"/>
    <property type="match status" value="1"/>
</dbReference>
<evidence type="ECO:0000256" key="3">
    <source>
        <dbReference type="ARBA" id="ARBA00023163"/>
    </source>
</evidence>
<dbReference type="PATRIC" id="fig|1036673.3.peg.2930"/>
<sequence length="290" mass="33249">MEPLKRWNGRNHYYAAADASFHYHHARDEKPDPQHFKPHYEQGCEIYMFLSGSGSYTVEGSPYELEPYSLLMMNSNELHVLNISEDQPYERIVLLLNESLLPPFLLNGVDFFRTIKFRKLGENNQIPAETVRSSGLLDLFGRLQRLLEPSGPRTAENEFVAKCVIVQILSTFNALAESEHPQASRKSSDKVHAVLEYINANLEEDLSLDLLAETFYITKYHLCHTFKEATGYSVNQYITFKRVRMADGLMLQGYSPTQACFMSGFNTYSNFFKSYRKLTGRSPRNGRNGG</sequence>
<name>F8FD88_PAEMK</name>
<dbReference type="SUPFAM" id="SSF51215">
    <property type="entry name" value="Regulatory protein AraC"/>
    <property type="match status" value="1"/>
</dbReference>
<dbReference type="GO" id="GO:0003700">
    <property type="term" value="F:DNA-binding transcription factor activity"/>
    <property type="evidence" value="ECO:0007669"/>
    <property type="project" value="InterPro"/>
</dbReference>
<dbReference type="HOGENOM" id="CLU_000445_88_3_9"/>
<dbReference type="GO" id="GO:0043565">
    <property type="term" value="F:sequence-specific DNA binding"/>
    <property type="evidence" value="ECO:0007669"/>
    <property type="project" value="InterPro"/>
</dbReference>
<accession>F8FD88</accession>
<reference evidence="6" key="1">
    <citation type="submission" date="2011-06" db="EMBL/GenBank/DDBJ databases">
        <title>Complete genome sequence of Paenibacillus mucilaginosus KNP414.</title>
        <authorList>
            <person name="Wang J."/>
            <person name="Hu S."/>
            <person name="Hu X."/>
            <person name="Zhang B."/>
            <person name="Dong D."/>
            <person name="Zhang S."/>
            <person name="Zhao K."/>
            <person name="Wu D."/>
        </authorList>
    </citation>
    <scope>NUCLEOTIDE SEQUENCE [LARGE SCALE GENOMIC DNA]</scope>
    <source>
        <strain evidence="6">KNP414</strain>
    </source>
</reference>
<protein>
    <submittedName>
        <fullName evidence="5">Transcriptional regulator, AraC family</fullName>
    </submittedName>
</protein>
<dbReference type="SUPFAM" id="SSF46689">
    <property type="entry name" value="Homeodomain-like"/>
    <property type="match status" value="2"/>
</dbReference>